<sequence length="472" mass="49039">MFTRRRIAVLAALMSLTACATPAPDAGPRWTPCPSAPSPLDRMECAEVSVPLDHADPGGEKIEISVSRIPAADRANRLGSLVVIPGGPGGGRDLTVPFALAHPRLVERYDWIAYDPRGVGESEPITCRDEAGDAVARLNPPRTPADWAAADTRITRFAEACRAGAGRMASLAGAANAARDLDVLRTALGDAKLNTVATSYGGQVAVTYAQLFPASVGRMVLNSPGNPTKTHRQVLLDQAAGLERSLASLADFCLTQDRCRLGTDRAAALRSIDELLRRLESAPAGPLTRGLAELAITTALPAPPTWPALLDGLGAALTGDGTMLAAQAEALLAGAGNFLAANSVINCTDTPDRHRLADVETAAKEFAAVSPRFGVRVATRLLECSRWPPGTGRVAITGTPGVPPVLVLGNTGDPEAPLHSVTQVAGLLLSARLLVNHADGHGAYGEGFGCVDAHTDRYLLDGTPPPSGTTCP</sequence>
<reference evidence="6 7" key="1">
    <citation type="submission" date="2019-02" db="EMBL/GenBank/DDBJ databases">
        <title>Draft genome sequence of Amycolatopsis sp. 8-3EHSu isolated from roots of Suaeda maritima.</title>
        <authorList>
            <person name="Duangmal K."/>
            <person name="Chantavorakit T."/>
        </authorList>
    </citation>
    <scope>NUCLEOTIDE SEQUENCE [LARGE SCALE GENOMIC DNA]</scope>
    <source>
        <strain evidence="6 7">8-3EHSu</strain>
    </source>
</reference>
<keyword evidence="2 4" id="KW-0732">Signal</keyword>
<dbReference type="GO" id="GO:0016787">
    <property type="term" value="F:hydrolase activity"/>
    <property type="evidence" value="ECO:0007669"/>
    <property type="project" value="UniProtKB-KW"/>
</dbReference>
<proteinExistence type="inferred from homology"/>
<evidence type="ECO:0000256" key="4">
    <source>
        <dbReference type="SAM" id="SignalP"/>
    </source>
</evidence>
<evidence type="ECO:0000313" key="6">
    <source>
        <dbReference type="EMBL" id="RZQ61206.1"/>
    </source>
</evidence>
<comment type="similarity">
    <text evidence="1">Belongs to the peptidase S33 family.</text>
</comment>
<dbReference type="Pfam" id="PF00561">
    <property type="entry name" value="Abhydrolase_1"/>
    <property type="match status" value="1"/>
</dbReference>
<dbReference type="AlphaFoldDB" id="A0A4Q7J3J6"/>
<evidence type="ECO:0000259" key="5">
    <source>
        <dbReference type="Pfam" id="PF00561"/>
    </source>
</evidence>
<dbReference type="PROSITE" id="PS51257">
    <property type="entry name" value="PROKAR_LIPOPROTEIN"/>
    <property type="match status" value="1"/>
</dbReference>
<comment type="caution">
    <text evidence="6">The sequence shown here is derived from an EMBL/GenBank/DDBJ whole genome shotgun (WGS) entry which is preliminary data.</text>
</comment>
<dbReference type="EMBL" id="SFCC01000013">
    <property type="protein sequence ID" value="RZQ61206.1"/>
    <property type="molecule type" value="Genomic_DNA"/>
</dbReference>
<dbReference type="PANTHER" id="PTHR43248">
    <property type="entry name" value="2-SUCCINYL-6-HYDROXY-2,4-CYCLOHEXADIENE-1-CARBOXYLATE SYNTHASE"/>
    <property type="match status" value="1"/>
</dbReference>
<dbReference type="OrthoDB" id="4447445at2"/>
<dbReference type="InterPro" id="IPR029058">
    <property type="entry name" value="AB_hydrolase_fold"/>
</dbReference>
<name>A0A4Q7J3J6_9PSEU</name>
<dbReference type="InterPro" id="IPR051601">
    <property type="entry name" value="Serine_prot/Carboxylest_S33"/>
</dbReference>
<dbReference type="SUPFAM" id="SSF53474">
    <property type="entry name" value="alpha/beta-Hydrolases"/>
    <property type="match status" value="1"/>
</dbReference>
<keyword evidence="3 6" id="KW-0378">Hydrolase</keyword>
<evidence type="ECO:0000256" key="1">
    <source>
        <dbReference type="ARBA" id="ARBA00010088"/>
    </source>
</evidence>
<dbReference type="PANTHER" id="PTHR43248:SF29">
    <property type="entry name" value="TRIPEPTIDYL AMINOPEPTIDASE"/>
    <property type="match status" value="1"/>
</dbReference>
<organism evidence="6 7">
    <name type="scientific">Amycolatopsis suaedae</name>
    <dbReference type="NCBI Taxonomy" id="2510978"/>
    <lineage>
        <taxon>Bacteria</taxon>
        <taxon>Bacillati</taxon>
        <taxon>Actinomycetota</taxon>
        <taxon>Actinomycetes</taxon>
        <taxon>Pseudonocardiales</taxon>
        <taxon>Pseudonocardiaceae</taxon>
        <taxon>Amycolatopsis</taxon>
    </lineage>
</organism>
<dbReference type="Gene3D" id="3.40.50.1820">
    <property type="entry name" value="alpha/beta hydrolase"/>
    <property type="match status" value="1"/>
</dbReference>
<dbReference type="Proteomes" id="UP000292003">
    <property type="component" value="Unassembled WGS sequence"/>
</dbReference>
<evidence type="ECO:0000256" key="2">
    <source>
        <dbReference type="ARBA" id="ARBA00022729"/>
    </source>
</evidence>
<protein>
    <submittedName>
        <fullName evidence="6">Alpha/beta hydrolase</fullName>
    </submittedName>
</protein>
<accession>A0A4Q7J3J6</accession>
<gene>
    <name evidence="6" type="ORF">EWH70_25365</name>
</gene>
<keyword evidence="7" id="KW-1185">Reference proteome</keyword>
<evidence type="ECO:0000256" key="3">
    <source>
        <dbReference type="ARBA" id="ARBA00022801"/>
    </source>
</evidence>
<feature type="signal peptide" evidence="4">
    <location>
        <begin position="1"/>
        <end position="20"/>
    </location>
</feature>
<dbReference type="InterPro" id="IPR000073">
    <property type="entry name" value="AB_hydrolase_1"/>
</dbReference>
<evidence type="ECO:0000313" key="7">
    <source>
        <dbReference type="Proteomes" id="UP000292003"/>
    </source>
</evidence>
<feature type="domain" description="AB hydrolase-1" evidence="5">
    <location>
        <begin position="81"/>
        <end position="446"/>
    </location>
</feature>
<feature type="chain" id="PRO_5039421373" evidence="4">
    <location>
        <begin position="21"/>
        <end position="472"/>
    </location>
</feature>